<reference evidence="4" key="1">
    <citation type="submission" date="2020-02" db="EMBL/GenBank/DDBJ databases">
        <authorList>
            <person name="Meier V. D."/>
        </authorList>
    </citation>
    <scope>NUCLEOTIDE SEQUENCE</scope>
    <source>
        <strain evidence="4">AVDCRST_MAG49</strain>
    </source>
</reference>
<dbReference type="PANTHER" id="PTHR30061">
    <property type="entry name" value="MALTOSE-BINDING PERIPLASMIC PROTEIN"/>
    <property type="match status" value="1"/>
</dbReference>
<accession>A0A6J4TYY1</accession>
<dbReference type="SUPFAM" id="SSF53850">
    <property type="entry name" value="Periplasmic binding protein-like II"/>
    <property type="match status" value="1"/>
</dbReference>
<sequence length="458" mass="49784">MTAHDRDTTPRASQRIDRRTILRYGAASAGLAAAARVAGPTAAQDATPAAPAASGFNTAALQVSGPVEIEYWQYELTAKTQLVNELIPEFQAANPGITVKHVNFPYDDFRQQVAAAVQAGEGPDVLNVYYGWIPAYVQQQFLVPLPEDVFPAATIEADYFPMVTAAKVGGSYYALPTAVRTLALFYNRDLLGAAGVQPPTNWEETVAVAKATARKNGDNFEVVGITWDIGGQGHNWWREALTRQNGLVPYSEDNRTLYWSNPEGVEAFNYLASFLTEHGVTQSGFQTDGPTAFAAGSAALHVDGSYRVGSLAIDAPDLNYGIVPLPAHKTQASFASFWANTITRNAAEGDKLIASQKFIDFLSSEAVQRRWTPRIGELPARQALAAEPELVNNEKLAPFIQSLPFSYATFLVNEADLRQAVIDAFDQVVLNGLDTESAIQEAQARVQTQLDEYWATFG</sequence>
<dbReference type="Gene3D" id="3.40.190.10">
    <property type="entry name" value="Periplasmic binding protein-like II"/>
    <property type="match status" value="1"/>
</dbReference>
<proteinExistence type="inferred from homology"/>
<dbReference type="InterPro" id="IPR006311">
    <property type="entry name" value="TAT_signal"/>
</dbReference>
<organism evidence="4">
    <name type="scientific">uncultured Thermomicrobiales bacterium</name>
    <dbReference type="NCBI Taxonomy" id="1645740"/>
    <lineage>
        <taxon>Bacteria</taxon>
        <taxon>Pseudomonadati</taxon>
        <taxon>Thermomicrobiota</taxon>
        <taxon>Thermomicrobia</taxon>
        <taxon>Thermomicrobiales</taxon>
        <taxon>environmental samples</taxon>
    </lineage>
</organism>
<gene>
    <name evidence="4" type="ORF">AVDCRST_MAG49-242</name>
</gene>
<dbReference type="AlphaFoldDB" id="A0A6J4TYY1"/>
<dbReference type="GO" id="GO:1901982">
    <property type="term" value="F:maltose binding"/>
    <property type="evidence" value="ECO:0007669"/>
    <property type="project" value="TreeGrafter"/>
</dbReference>
<dbReference type="EMBL" id="CADCWG010000020">
    <property type="protein sequence ID" value="CAA9536201.1"/>
    <property type="molecule type" value="Genomic_DNA"/>
</dbReference>
<keyword evidence="3" id="KW-0732">Signal</keyword>
<protein>
    <submittedName>
        <fullName evidence="4">Maltose/maltodextrin ABC transporter, substrate binding periplasmic protein MalE</fullName>
    </submittedName>
</protein>
<evidence type="ECO:0000256" key="1">
    <source>
        <dbReference type="ARBA" id="ARBA00008520"/>
    </source>
</evidence>
<dbReference type="PANTHER" id="PTHR30061:SF50">
    <property type="entry name" value="MALTOSE_MALTODEXTRIN-BINDING PERIPLASMIC PROTEIN"/>
    <property type="match status" value="1"/>
</dbReference>
<dbReference type="InterPro" id="IPR006059">
    <property type="entry name" value="SBP"/>
</dbReference>
<comment type="similarity">
    <text evidence="1">Belongs to the bacterial solute-binding protein 1 family.</text>
</comment>
<dbReference type="Pfam" id="PF13416">
    <property type="entry name" value="SBP_bac_8"/>
    <property type="match status" value="1"/>
</dbReference>
<dbReference type="GO" id="GO:0015768">
    <property type="term" value="P:maltose transport"/>
    <property type="evidence" value="ECO:0007669"/>
    <property type="project" value="TreeGrafter"/>
</dbReference>
<evidence type="ECO:0000256" key="3">
    <source>
        <dbReference type="ARBA" id="ARBA00022729"/>
    </source>
</evidence>
<dbReference type="GO" id="GO:0042956">
    <property type="term" value="P:maltodextrin transmembrane transport"/>
    <property type="evidence" value="ECO:0007669"/>
    <property type="project" value="TreeGrafter"/>
</dbReference>
<evidence type="ECO:0000313" key="4">
    <source>
        <dbReference type="EMBL" id="CAA9536201.1"/>
    </source>
</evidence>
<evidence type="ECO:0000256" key="2">
    <source>
        <dbReference type="ARBA" id="ARBA00022448"/>
    </source>
</evidence>
<dbReference type="GO" id="GO:0055052">
    <property type="term" value="C:ATP-binding cassette (ABC) transporter complex, substrate-binding subunit-containing"/>
    <property type="evidence" value="ECO:0007669"/>
    <property type="project" value="TreeGrafter"/>
</dbReference>
<keyword evidence="2" id="KW-0813">Transport</keyword>
<name>A0A6J4TYY1_9BACT</name>
<dbReference type="PROSITE" id="PS51318">
    <property type="entry name" value="TAT"/>
    <property type="match status" value="1"/>
</dbReference>